<evidence type="ECO:0000256" key="2">
    <source>
        <dbReference type="ARBA" id="ARBA00022670"/>
    </source>
</evidence>
<dbReference type="SUPFAM" id="SSF54897">
    <property type="entry name" value="Protease propeptides/inhibitors"/>
    <property type="match status" value="1"/>
</dbReference>
<evidence type="ECO:0000256" key="1">
    <source>
        <dbReference type="ARBA" id="ARBA00011073"/>
    </source>
</evidence>
<keyword evidence="11" id="KW-1185">Reference proteome</keyword>
<dbReference type="InterPro" id="IPR015500">
    <property type="entry name" value="Peptidase_S8_subtilisin-rel"/>
</dbReference>
<keyword evidence="3 5" id="KW-0378">Hydrolase</keyword>
<dbReference type="Proteomes" id="UP001596157">
    <property type="component" value="Unassembled WGS sequence"/>
</dbReference>
<evidence type="ECO:0000256" key="6">
    <source>
        <dbReference type="RuleBase" id="RU003355"/>
    </source>
</evidence>
<dbReference type="SUPFAM" id="SSF52743">
    <property type="entry name" value="Subtilisin-like"/>
    <property type="match status" value="1"/>
</dbReference>
<dbReference type="InterPro" id="IPR050131">
    <property type="entry name" value="Peptidase_S8_subtilisin-like"/>
</dbReference>
<dbReference type="InterPro" id="IPR037045">
    <property type="entry name" value="S8pro/Inhibitor_I9_sf"/>
</dbReference>
<dbReference type="Gene3D" id="3.40.50.200">
    <property type="entry name" value="Peptidase S8/S53 domain"/>
    <property type="match status" value="1"/>
</dbReference>
<dbReference type="PROSITE" id="PS51892">
    <property type="entry name" value="SUBTILASE"/>
    <property type="match status" value="1"/>
</dbReference>
<feature type="active site" description="Charge relay system" evidence="5">
    <location>
        <position position="188"/>
    </location>
</feature>
<protein>
    <submittedName>
        <fullName evidence="10">S8 family serine peptidase</fullName>
    </submittedName>
</protein>
<dbReference type="InterPro" id="IPR034193">
    <property type="entry name" value="PCSK9_ProteinaseK-like"/>
</dbReference>
<comment type="caution">
    <text evidence="10">The sequence shown here is derived from an EMBL/GenBank/DDBJ whole genome shotgun (WGS) entry which is preliminary data.</text>
</comment>
<dbReference type="InterPro" id="IPR023828">
    <property type="entry name" value="Peptidase_S8_Ser-AS"/>
</dbReference>
<keyword evidence="4 5" id="KW-0720">Serine protease</keyword>
<keyword evidence="2 5" id="KW-0645">Protease</keyword>
<dbReference type="PROSITE" id="PS00138">
    <property type="entry name" value="SUBTILASE_SER"/>
    <property type="match status" value="1"/>
</dbReference>
<dbReference type="InterPro" id="IPR023827">
    <property type="entry name" value="Peptidase_S8_Asp-AS"/>
</dbReference>
<dbReference type="PANTHER" id="PTHR43806:SF11">
    <property type="entry name" value="CEREVISIN-RELATED"/>
    <property type="match status" value="1"/>
</dbReference>
<evidence type="ECO:0000256" key="4">
    <source>
        <dbReference type="ARBA" id="ARBA00022825"/>
    </source>
</evidence>
<dbReference type="PRINTS" id="PR00723">
    <property type="entry name" value="SUBTILISIN"/>
</dbReference>
<evidence type="ECO:0000259" key="9">
    <source>
        <dbReference type="Pfam" id="PF05922"/>
    </source>
</evidence>
<feature type="active site" description="Charge relay system" evidence="5">
    <location>
        <position position="156"/>
    </location>
</feature>
<dbReference type="RefSeq" id="WP_378248893.1">
    <property type="nucleotide sequence ID" value="NZ_JBHSKF010000009.1"/>
</dbReference>
<evidence type="ECO:0000313" key="11">
    <source>
        <dbReference type="Proteomes" id="UP001596157"/>
    </source>
</evidence>
<evidence type="ECO:0000313" key="10">
    <source>
        <dbReference type="EMBL" id="MFC5289048.1"/>
    </source>
</evidence>
<dbReference type="Pfam" id="PF05922">
    <property type="entry name" value="Inhibitor_I9"/>
    <property type="match status" value="1"/>
</dbReference>
<feature type="signal peptide" evidence="7">
    <location>
        <begin position="1"/>
        <end position="31"/>
    </location>
</feature>
<dbReference type="Pfam" id="PF00082">
    <property type="entry name" value="Peptidase_S8"/>
    <property type="match status" value="1"/>
</dbReference>
<organism evidence="10 11">
    <name type="scientific">Actinokineospora guangxiensis</name>
    <dbReference type="NCBI Taxonomy" id="1490288"/>
    <lineage>
        <taxon>Bacteria</taxon>
        <taxon>Bacillati</taxon>
        <taxon>Actinomycetota</taxon>
        <taxon>Actinomycetes</taxon>
        <taxon>Pseudonocardiales</taxon>
        <taxon>Pseudonocardiaceae</taxon>
        <taxon>Actinokineospora</taxon>
    </lineage>
</organism>
<sequence>MRSRPRPGLAALVTGTLVVAVSSALTPSAAAESTGEVVTVAGAKAVPDSYVVVLKNGVDADGAAAAVVDAHGGEVRDVWSHALRGFAVTATPEQAAKIAGDPRVALVQQDVEVSASGTQSPTPSWGLDRVDQRTLPLDNSYTYPNTAANVTAYVIDTGIRVSHADFGGRAAWGTNTTGDGNNSDCHGHGTHVAGTVGGTAHGIAKGVKLVAVKVLNCAGSGTTAGVVAGVDWVTANRTGPSVANMSLGGGAQPALDTAVANSIAAGVTYAIASGNSNADACGFSPARVPTALTVNASDRNDARATFSNWGTCTDLFAPGVAITSAWATSDTAITTISGTSMAAPHVAGAAALHLSANPGATPAQVGAAIIDAATPNVITNPGAGSPNRLLFVPGGGTQPPAKATLNRYRKGSDHASGTSAPSGYPLEGALGTVNTTPGPGTHPIYQCLVGGWDYMTSQASNCEGTTVVGVIGYLADAPASSANHPIRRCRVASNGNHFDSASANCEGQIVEGVLGYST</sequence>
<dbReference type="InterPro" id="IPR000209">
    <property type="entry name" value="Peptidase_S8/S53_dom"/>
</dbReference>
<evidence type="ECO:0000256" key="7">
    <source>
        <dbReference type="SAM" id="SignalP"/>
    </source>
</evidence>
<feature type="domain" description="Inhibitor I9" evidence="9">
    <location>
        <begin position="50"/>
        <end position="114"/>
    </location>
</feature>
<proteinExistence type="inferred from homology"/>
<reference evidence="11" key="1">
    <citation type="journal article" date="2019" name="Int. J. Syst. Evol. Microbiol.">
        <title>The Global Catalogue of Microorganisms (GCM) 10K type strain sequencing project: providing services to taxonomists for standard genome sequencing and annotation.</title>
        <authorList>
            <consortium name="The Broad Institute Genomics Platform"/>
            <consortium name="The Broad Institute Genome Sequencing Center for Infectious Disease"/>
            <person name="Wu L."/>
            <person name="Ma J."/>
        </authorList>
    </citation>
    <scope>NUCLEOTIDE SEQUENCE [LARGE SCALE GENOMIC DNA]</scope>
    <source>
        <strain evidence="11">CCUG 59778</strain>
    </source>
</reference>
<dbReference type="InterPro" id="IPR010259">
    <property type="entry name" value="S8pro/Inhibitor_I9"/>
</dbReference>
<evidence type="ECO:0000256" key="3">
    <source>
        <dbReference type="ARBA" id="ARBA00022801"/>
    </source>
</evidence>
<feature type="domain" description="Peptidase S8/S53" evidence="8">
    <location>
        <begin position="153"/>
        <end position="376"/>
    </location>
</feature>
<name>A0ABW0ERN9_9PSEU</name>
<accession>A0ABW0ERN9</accession>
<dbReference type="InterPro" id="IPR036852">
    <property type="entry name" value="Peptidase_S8/S53_dom_sf"/>
</dbReference>
<comment type="similarity">
    <text evidence="1 5 6">Belongs to the peptidase S8 family.</text>
</comment>
<evidence type="ECO:0000256" key="5">
    <source>
        <dbReference type="PROSITE-ProRule" id="PRU01240"/>
    </source>
</evidence>
<evidence type="ECO:0000259" key="8">
    <source>
        <dbReference type="Pfam" id="PF00082"/>
    </source>
</evidence>
<feature type="chain" id="PRO_5047303966" evidence="7">
    <location>
        <begin position="32"/>
        <end position="518"/>
    </location>
</feature>
<dbReference type="PANTHER" id="PTHR43806">
    <property type="entry name" value="PEPTIDASE S8"/>
    <property type="match status" value="1"/>
</dbReference>
<keyword evidence="7" id="KW-0732">Signal</keyword>
<dbReference type="Gene3D" id="3.30.70.80">
    <property type="entry name" value="Peptidase S8 propeptide/proteinase inhibitor I9"/>
    <property type="match status" value="1"/>
</dbReference>
<dbReference type="PROSITE" id="PS00136">
    <property type="entry name" value="SUBTILASE_ASP"/>
    <property type="match status" value="1"/>
</dbReference>
<dbReference type="PROSITE" id="PS00137">
    <property type="entry name" value="SUBTILASE_HIS"/>
    <property type="match status" value="1"/>
</dbReference>
<dbReference type="InterPro" id="IPR022398">
    <property type="entry name" value="Peptidase_S8_His-AS"/>
</dbReference>
<gene>
    <name evidence="10" type="ORF">ACFPM7_18520</name>
</gene>
<dbReference type="CDD" id="cd04077">
    <property type="entry name" value="Peptidases_S8_PCSK9_ProteinaseK_like"/>
    <property type="match status" value="1"/>
</dbReference>
<dbReference type="EMBL" id="JBHSKF010000009">
    <property type="protein sequence ID" value="MFC5289048.1"/>
    <property type="molecule type" value="Genomic_DNA"/>
</dbReference>
<feature type="active site" description="Charge relay system" evidence="5">
    <location>
        <position position="340"/>
    </location>
</feature>